<evidence type="ECO:0000313" key="9">
    <source>
        <dbReference type="EMBL" id="OHX64663.1"/>
    </source>
</evidence>
<dbReference type="InterPro" id="IPR016286">
    <property type="entry name" value="FUC_metazoa-typ"/>
</dbReference>
<sequence>MKQHIIILALLFSTLLSCGQQKGKQLSQKEVADLAVEMEGGDNSGDLPWRLKLKQPLPFSKGGDWFKDAGLGLFIHWGPASAYYGSPWKMRRPSSKGATTPMVSYEEYYTTSTKKFKAENYAPSLWIEAAKKAGFKYVVLTSKHHDGYTLWPSHHTDFGVQKYLNGKDLIQPYVDAVKENDLKLGFYYSGVDWYLDRDYMSLMKTKKGELNWKGEYVKANTIPSLPLKIIEQKKKIALELMEKYTPDLWWWDSGLPLSLEETAHTYNTDMVFNNRGNVHHKDFKNGPYPGAHYVTPENFHNVQWKYMKKLQEKGIKWEVCMGINLGYGWFYDGSSKDSERIRDLGDIMFAAARVRSWGGNLLLNIKPRPDGTLPEENYKMFERMERWMSHSGISFFNVKGTHFPEHSNVPITTSKDGSIWYIHARPGESKWQKGGFYEHCEPGEPIRIQNIKNVVSVKLLRTGENVSYQFQNDELVIENPDANPDGLHEVFEVKIKVVQ</sequence>
<evidence type="ECO:0000256" key="7">
    <source>
        <dbReference type="PIRSR" id="PIRSR001092-1"/>
    </source>
</evidence>
<gene>
    <name evidence="9" type="ORF">NH26_24150</name>
</gene>
<dbReference type="Gene3D" id="3.20.20.80">
    <property type="entry name" value="Glycosidases"/>
    <property type="match status" value="1"/>
</dbReference>
<dbReference type="PIRSF" id="PIRSF001092">
    <property type="entry name" value="Alpha-L-fucosidase"/>
    <property type="match status" value="1"/>
</dbReference>
<dbReference type="RefSeq" id="WP_044217269.1">
    <property type="nucleotide sequence ID" value="NZ_JRYR02000002.1"/>
</dbReference>
<dbReference type="GO" id="GO:0006004">
    <property type="term" value="P:fucose metabolic process"/>
    <property type="evidence" value="ECO:0007669"/>
    <property type="project" value="InterPro"/>
</dbReference>
<evidence type="ECO:0000256" key="3">
    <source>
        <dbReference type="ARBA" id="ARBA00012662"/>
    </source>
</evidence>
<comment type="function">
    <text evidence="1">Alpha-L-fucosidase is responsible for hydrolyzing the alpha-1,6-linked fucose joined to the reducing-end N-acetylglucosamine of the carbohydrate moieties of glycoproteins.</text>
</comment>
<dbReference type="GO" id="GO:0005764">
    <property type="term" value="C:lysosome"/>
    <property type="evidence" value="ECO:0007669"/>
    <property type="project" value="TreeGrafter"/>
</dbReference>
<keyword evidence="10" id="KW-1185">Reference proteome</keyword>
<dbReference type="InterPro" id="IPR057739">
    <property type="entry name" value="Glyco_hydro_29_N"/>
</dbReference>
<dbReference type="EC" id="3.2.1.51" evidence="3"/>
<dbReference type="OrthoDB" id="107551at2"/>
<dbReference type="SUPFAM" id="SSF51445">
    <property type="entry name" value="(Trans)glycosidases"/>
    <property type="match status" value="1"/>
</dbReference>
<accession>A0A1S1YUX1</accession>
<dbReference type="InterPro" id="IPR000933">
    <property type="entry name" value="Glyco_hydro_29"/>
</dbReference>
<evidence type="ECO:0000256" key="2">
    <source>
        <dbReference type="ARBA" id="ARBA00007951"/>
    </source>
</evidence>
<dbReference type="AlphaFoldDB" id="A0A1S1YUX1"/>
<dbReference type="PANTHER" id="PTHR10030">
    <property type="entry name" value="ALPHA-L-FUCOSIDASE"/>
    <property type="match status" value="1"/>
</dbReference>
<evidence type="ECO:0000256" key="5">
    <source>
        <dbReference type="ARBA" id="ARBA00022801"/>
    </source>
</evidence>
<keyword evidence="4" id="KW-0732">Signal</keyword>
<dbReference type="PROSITE" id="PS51257">
    <property type="entry name" value="PROKAR_LIPOPROTEIN"/>
    <property type="match status" value="1"/>
</dbReference>
<evidence type="ECO:0000256" key="4">
    <source>
        <dbReference type="ARBA" id="ARBA00022729"/>
    </source>
</evidence>
<dbReference type="GO" id="GO:0016139">
    <property type="term" value="P:glycoside catabolic process"/>
    <property type="evidence" value="ECO:0007669"/>
    <property type="project" value="TreeGrafter"/>
</dbReference>
<keyword evidence="6" id="KW-0326">Glycosidase</keyword>
<dbReference type="Proteomes" id="UP000179797">
    <property type="component" value="Unassembled WGS sequence"/>
</dbReference>
<protein>
    <recommendedName>
        <fullName evidence="3">alpha-L-fucosidase</fullName>
        <ecNumber evidence="3">3.2.1.51</ecNumber>
    </recommendedName>
</protein>
<dbReference type="PANTHER" id="PTHR10030:SF37">
    <property type="entry name" value="ALPHA-L-FUCOSIDASE-RELATED"/>
    <property type="match status" value="1"/>
</dbReference>
<organism evidence="9 10">
    <name type="scientific">Flammeovirga pacifica</name>
    <dbReference type="NCBI Taxonomy" id="915059"/>
    <lineage>
        <taxon>Bacteria</taxon>
        <taxon>Pseudomonadati</taxon>
        <taxon>Bacteroidota</taxon>
        <taxon>Cytophagia</taxon>
        <taxon>Cytophagales</taxon>
        <taxon>Flammeovirgaceae</taxon>
        <taxon>Flammeovirga</taxon>
    </lineage>
</organism>
<comment type="similarity">
    <text evidence="2">Belongs to the glycosyl hydrolase 29 family.</text>
</comment>
<reference evidence="9 10" key="1">
    <citation type="journal article" date="2012" name="Int. J. Syst. Evol. Microbiol.">
        <title>Flammeovirga pacifica sp. nov., isolated from deep-sea sediment.</title>
        <authorList>
            <person name="Xu H."/>
            <person name="Fu Y."/>
            <person name="Yang N."/>
            <person name="Ding Z."/>
            <person name="Lai Q."/>
            <person name="Zeng R."/>
        </authorList>
    </citation>
    <scope>NUCLEOTIDE SEQUENCE [LARGE SCALE GENOMIC DNA]</scope>
    <source>
        <strain evidence="10">DSM 24597 / LMG 26175 / WPAGA1</strain>
    </source>
</reference>
<evidence type="ECO:0000256" key="6">
    <source>
        <dbReference type="ARBA" id="ARBA00023295"/>
    </source>
</evidence>
<dbReference type="EMBL" id="JRYR02000002">
    <property type="protein sequence ID" value="OHX64663.1"/>
    <property type="molecule type" value="Genomic_DNA"/>
</dbReference>
<evidence type="ECO:0000256" key="1">
    <source>
        <dbReference type="ARBA" id="ARBA00004071"/>
    </source>
</evidence>
<keyword evidence="5" id="KW-0378">Hydrolase</keyword>
<evidence type="ECO:0000313" key="10">
    <source>
        <dbReference type="Proteomes" id="UP000179797"/>
    </source>
</evidence>
<dbReference type="GO" id="GO:0004560">
    <property type="term" value="F:alpha-L-fucosidase activity"/>
    <property type="evidence" value="ECO:0007669"/>
    <property type="project" value="InterPro"/>
</dbReference>
<dbReference type="Pfam" id="PF01120">
    <property type="entry name" value="Alpha_L_fucos"/>
    <property type="match status" value="1"/>
</dbReference>
<proteinExistence type="inferred from homology"/>
<evidence type="ECO:0000259" key="8">
    <source>
        <dbReference type="Pfam" id="PF01120"/>
    </source>
</evidence>
<comment type="caution">
    <text evidence="9">The sequence shown here is derived from an EMBL/GenBank/DDBJ whole genome shotgun (WGS) entry which is preliminary data.</text>
</comment>
<dbReference type="InterPro" id="IPR017853">
    <property type="entry name" value="GH"/>
</dbReference>
<feature type="domain" description="Glycoside hydrolase family 29 N-terminal" evidence="8">
    <location>
        <begin position="64"/>
        <end position="392"/>
    </location>
</feature>
<dbReference type="PRINTS" id="PR00741">
    <property type="entry name" value="GLHYDRLASE29"/>
</dbReference>
<feature type="site" description="May be important for catalysis" evidence="7">
    <location>
        <position position="320"/>
    </location>
</feature>
<dbReference type="SMART" id="SM00812">
    <property type="entry name" value="Alpha_L_fucos"/>
    <property type="match status" value="1"/>
</dbReference>
<name>A0A1S1YUX1_FLAPC</name>